<dbReference type="InterPro" id="IPR000397">
    <property type="entry name" value="Heat_shock_Hsp33"/>
</dbReference>
<comment type="similarity">
    <text evidence="6">Belongs to the HSP33 family.</text>
</comment>
<keyword evidence="4 6" id="KW-0143">Chaperone</keyword>
<dbReference type="RefSeq" id="WP_183361264.1">
    <property type="nucleotide sequence ID" value="NZ_BLXZ01000004.1"/>
</dbReference>
<dbReference type="CDD" id="cd00498">
    <property type="entry name" value="Hsp33"/>
    <property type="match status" value="1"/>
</dbReference>
<feature type="disulfide bond" description="Redox-active" evidence="6">
    <location>
        <begin position="268"/>
        <end position="271"/>
    </location>
</feature>
<comment type="caution">
    <text evidence="7">The sequence shown here is derived from an EMBL/GenBank/DDBJ whole genome shotgun (WGS) entry which is preliminary data.</text>
</comment>
<dbReference type="Gene3D" id="3.90.1280.10">
    <property type="entry name" value="HSP33 redox switch-like"/>
    <property type="match status" value="1"/>
</dbReference>
<keyword evidence="3 6" id="KW-1015">Disulfide bond</keyword>
<feature type="disulfide bond" description="Redox-active" evidence="6">
    <location>
        <begin position="235"/>
        <end position="237"/>
    </location>
</feature>
<dbReference type="GO" id="GO:0044183">
    <property type="term" value="F:protein folding chaperone"/>
    <property type="evidence" value="ECO:0007669"/>
    <property type="project" value="TreeGrafter"/>
</dbReference>
<dbReference type="AlphaFoldDB" id="A0A6V8NB00"/>
<dbReference type="PANTHER" id="PTHR30111:SF1">
    <property type="entry name" value="33 KDA CHAPERONIN"/>
    <property type="match status" value="1"/>
</dbReference>
<dbReference type="InterPro" id="IPR016154">
    <property type="entry name" value="Heat_shock_Hsp33_C"/>
</dbReference>
<comment type="function">
    <text evidence="6">Redox regulated molecular chaperone. Protects both thermally unfolding and oxidatively damaged proteins from irreversible aggregation. Plays an important role in the bacterial defense system toward oxidative stress.</text>
</comment>
<keyword evidence="1 6" id="KW-0963">Cytoplasm</keyword>
<comment type="subcellular location">
    <subcellularLocation>
        <location evidence="6">Cytoplasm</location>
    </subcellularLocation>
</comment>
<dbReference type="PANTHER" id="PTHR30111">
    <property type="entry name" value="33 KDA CHAPERONIN"/>
    <property type="match status" value="1"/>
</dbReference>
<evidence type="ECO:0000256" key="4">
    <source>
        <dbReference type="ARBA" id="ARBA00023186"/>
    </source>
</evidence>
<dbReference type="Pfam" id="PF01430">
    <property type="entry name" value="HSP33"/>
    <property type="match status" value="1"/>
</dbReference>
<dbReference type="GO" id="GO:0005737">
    <property type="term" value="C:cytoplasm"/>
    <property type="evidence" value="ECO:0007669"/>
    <property type="project" value="UniProtKB-SubCell"/>
</dbReference>
<dbReference type="GO" id="GO:0051082">
    <property type="term" value="F:unfolded protein binding"/>
    <property type="evidence" value="ECO:0007669"/>
    <property type="project" value="UniProtKB-UniRule"/>
</dbReference>
<keyword evidence="2 6" id="KW-0862">Zinc</keyword>
<protein>
    <recommendedName>
        <fullName evidence="6">33 kDa chaperonin</fullName>
    </recommendedName>
    <alternativeName>
        <fullName evidence="6">Heat shock protein 33 homolog</fullName>
        <shortName evidence="6">HSP33</shortName>
    </alternativeName>
</protein>
<keyword evidence="8" id="KW-1185">Reference proteome</keyword>
<evidence type="ECO:0000256" key="6">
    <source>
        <dbReference type="HAMAP-Rule" id="MF_00117"/>
    </source>
</evidence>
<organism evidence="7 8">
    <name type="scientific">Geomonas limicola</name>
    <dbReference type="NCBI Taxonomy" id="2740186"/>
    <lineage>
        <taxon>Bacteria</taxon>
        <taxon>Pseudomonadati</taxon>
        <taxon>Thermodesulfobacteriota</taxon>
        <taxon>Desulfuromonadia</taxon>
        <taxon>Geobacterales</taxon>
        <taxon>Geobacteraceae</taxon>
        <taxon>Geomonas</taxon>
    </lineage>
</organism>
<dbReference type="GO" id="GO:0042026">
    <property type="term" value="P:protein refolding"/>
    <property type="evidence" value="ECO:0007669"/>
    <property type="project" value="TreeGrafter"/>
</dbReference>
<evidence type="ECO:0000313" key="7">
    <source>
        <dbReference type="EMBL" id="GFO68713.1"/>
    </source>
</evidence>
<dbReference type="SUPFAM" id="SSF64397">
    <property type="entry name" value="Hsp33 domain"/>
    <property type="match status" value="1"/>
</dbReference>
<evidence type="ECO:0000313" key="8">
    <source>
        <dbReference type="Proteomes" id="UP000587586"/>
    </source>
</evidence>
<proteinExistence type="inferred from homology"/>
<keyword evidence="5 6" id="KW-0676">Redox-active center</keyword>
<evidence type="ECO:0000256" key="2">
    <source>
        <dbReference type="ARBA" id="ARBA00022833"/>
    </source>
</evidence>
<dbReference type="SUPFAM" id="SSF118352">
    <property type="entry name" value="HSP33 redox switch-like"/>
    <property type="match status" value="1"/>
</dbReference>
<evidence type="ECO:0000256" key="5">
    <source>
        <dbReference type="ARBA" id="ARBA00023284"/>
    </source>
</evidence>
<dbReference type="PIRSF" id="PIRSF005261">
    <property type="entry name" value="Heat_shock_Hsp33"/>
    <property type="match status" value="1"/>
</dbReference>
<evidence type="ECO:0000256" key="3">
    <source>
        <dbReference type="ARBA" id="ARBA00023157"/>
    </source>
</evidence>
<name>A0A6V8NB00_9BACT</name>
<dbReference type="HAMAP" id="MF_00117">
    <property type="entry name" value="HslO"/>
    <property type="match status" value="1"/>
</dbReference>
<gene>
    <name evidence="6 7" type="primary">hslO</name>
    <name evidence="7" type="ORF">GMLC_22920</name>
</gene>
<sequence length="296" mass="31727">MDYLVRIITKSGNVRALACLTTDLVEDICKRHGTLPTASAALGRALTAGTLMGAFLKTGQRVALRFEGNGPLKKIIVEADSNGSVRGYVGNPEVNLQKPDGSLDVPGAIGRAGFLTVAKDLGMREPYSGTVQLYTSQVAQDLALYLVESEQIPSAVGLAEYVEPTGEVAVSGGVLIQAVPPVDTDVVEKLMARIEQLPQLSVLLREGKTPEEILELLFAGIPYDVLEKRELGFACSCSRERIERVLISMGREELASLREEQHGAEVTCEFCGQRYSFSEADLVGLIAGMAEGEAQA</sequence>
<reference evidence="8" key="1">
    <citation type="submission" date="2020-06" db="EMBL/GenBank/DDBJ databases">
        <title>Draft genomic sequecing of Geomonas sp. Red745.</title>
        <authorList>
            <person name="Itoh H."/>
            <person name="Xu Z.X."/>
            <person name="Ushijima N."/>
            <person name="Masuda Y."/>
            <person name="Shiratori Y."/>
            <person name="Senoo K."/>
        </authorList>
    </citation>
    <scope>NUCLEOTIDE SEQUENCE [LARGE SCALE GENOMIC DNA]</scope>
    <source>
        <strain evidence="8">Red745</strain>
    </source>
</reference>
<dbReference type="NCBIfam" id="NF001033">
    <property type="entry name" value="PRK00114.1"/>
    <property type="match status" value="1"/>
</dbReference>
<dbReference type="Proteomes" id="UP000587586">
    <property type="component" value="Unassembled WGS sequence"/>
</dbReference>
<dbReference type="InterPro" id="IPR016153">
    <property type="entry name" value="Heat_shock_Hsp33_N"/>
</dbReference>
<accession>A0A6V8NB00</accession>
<comment type="PTM">
    <text evidence="6">Under oxidizing conditions two disulfide bonds are formed involving the reactive cysteines. Under reducing conditions zinc is bound to the reactive cysteines and the protein is inactive.</text>
</comment>
<evidence type="ECO:0000256" key="1">
    <source>
        <dbReference type="ARBA" id="ARBA00022490"/>
    </source>
</evidence>
<dbReference type="EMBL" id="BLXZ01000004">
    <property type="protein sequence ID" value="GFO68713.1"/>
    <property type="molecule type" value="Genomic_DNA"/>
</dbReference>
<dbReference type="Gene3D" id="3.55.30.10">
    <property type="entry name" value="Hsp33 domain"/>
    <property type="match status" value="1"/>
</dbReference>